<dbReference type="PANTHER" id="PTHR35862">
    <property type="entry name" value="FELS-2 PROPHAGE PROTEIN"/>
    <property type="match status" value="1"/>
</dbReference>
<evidence type="ECO:0000313" key="3">
    <source>
        <dbReference type="EMBL" id="WDD98386.1"/>
    </source>
</evidence>
<dbReference type="InterPro" id="IPR052726">
    <property type="entry name" value="Phage_Baseplate_Hub"/>
</dbReference>
<dbReference type="PANTHER" id="PTHR35862:SF1">
    <property type="entry name" value="FELS-2 PROPHAGE PROTEIN"/>
    <property type="match status" value="1"/>
</dbReference>
<dbReference type="PIRSF" id="PIRSF020481">
    <property type="entry name" value="BAP"/>
    <property type="match status" value="1"/>
</dbReference>
<dbReference type="Pfam" id="PF26079">
    <property type="entry name" value="Baseplate_J_C"/>
    <property type="match status" value="1"/>
</dbReference>
<dbReference type="Pfam" id="PF26078">
    <property type="entry name" value="Baseplate_J_M"/>
    <property type="match status" value="1"/>
</dbReference>
<dbReference type="InterPro" id="IPR014507">
    <property type="entry name" value="Baseplate_assembly_J_pred"/>
</dbReference>
<evidence type="ECO:0000259" key="1">
    <source>
        <dbReference type="Pfam" id="PF26078"/>
    </source>
</evidence>
<evidence type="ECO:0000313" key="4">
    <source>
        <dbReference type="Proteomes" id="UP000032568"/>
    </source>
</evidence>
<dbReference type="Proteomes" id="UP000032568">
    <property type="component" value="Chromosome"/>
</dbReference>
<reference evidence="3 4" key="1">
    <citation type="journal article" date="2015" name="Genome Announc.">
        <title>Draft Genome Sequences of Marine Isolates of Thalassomonas viridans and Thalassomonas actiniarum.</title>
        <authorList>
            <person name="Olonade I."/>
            <person name="van Zyl L.J."/>
            <person name="Trindade M."/>
        </authorList>
    </citation>
    <scope>NUCLEOTIDE SEQUENCE [LARGE SCALE GENOMIC DNA]</scope>
    <source>
        <strain evidence="3 4">A5K-106</strain>
    </source>
</reference>
<reference evidence="3 4" key="2">
    <citation type="journal article" date="2022" name="Mar. Drugs">
        <title>Bioassay-Guided Fractionation Leads to the Detection of Cholic Acid Generated by the Rare Thalassomonas sp.</title>
        <authorList>
            <person name="Pheiffer F."/>
            <person name="Schneider Y.K."/>
            <person name="Hansen E.H."/>
            <person name="Andersen J.H."/>
            <person name="Isaksson J."/>
            <person name="Busche T."/>
            <person name="R C."/>
            <person name="Kalinowski J."/>
            <person name="Zyl L.V."/>
            <person name="Trindade M."/>
        </authorList>
    </citation>
    <scope>NUCLEOTIDE SEQUENCE [LARGE SCALE GENOMIC DNA]</scope>
    <source>
        <strain evidence="3 4">A5K-106</strain>
    </source>
</reference>
<dbReference type="AlphaFoldDB" id="A0AAE9YPH4"/>
<feature type="domain" description="Baseplate J-like C-terminal" evidence="2">
    <location>
        <begin position="231"/>
        <end position="310"/>
    </location>
</feature>
<accession>A0AAE9YPH4</accession>
<organism evidence="3 4">
    <name type="scientific">Thalassomonas actiniarum</name>
    <dbReference type="NCBI Taxonomy" id="485447"/>
    <lineage>
        <taxon>Bacteria</taxon>
        <taxon>Pseudomonadati</taxon>
        <taxon>Pseudomonadota</taxon>
        <taxon>Gammaproteobacteria</taxon>
        <taxon>Alteromonadales</taxon>
        <taxon>Colwelliaceae</taxon>
        <taxon>Thalassomonas</taxon>
    </lineage>
</organism>
<protein>
    <submittedName>
        <fullName evidence="3">Baseplate J/gp47 family protein</fullName>
    </submittedName>
</protein>
<name>A0AAE9YPH4_9GAMM</name>
<feature type="domain" description="Baseplate J-like central" evidence="1">
    <location>
        <begin position="135"/>
        <end position="224"/>
    </location>
</feature>
<keyword evidence="4" id="KW-1185">Reference proteome</keyword>
<proteinExistence type="predicted"/>
<dbReference type="InterPro" id="IPR058531">
    <property type="entry name" value="Baseplate_J_M"/>
</dbReference>
<dbReference type="EMBL" id="CP059735">
    <property type="protein sequence ID" value="WDD98386.1"/>
    <property type="molecule type" value="Genomic_DNA"/>
</dbReference>
<sequence>MSAYNLLDLSQVPVPDIIEALDFEHIYQQLKDQLLAINPDYQEVLALESEPMAVLLQSFAYRELLLRAQINDATRANMLASATGNDLENIGSRYNVARLVVQEADESTTPVTAQILEDDTSYRRRIQMAFNGLNTAGSENSYIFHALSADNRVADADVVSPQPSDIVLTILSKESTDGIASDDLLIKVRNYFGLSDDGSSLLVTADSENPVHGVRPLGDRLTIKSAGVQNYQIQAEISLLAGPGKENTLALVNEALAAYTRENQILGKKVTLLGIYTALNQVGVDSVNLLQPTQDIQVASDQIAYCSDIILTEASNG</sequence>
<evidence type="ECO:0000259" key="2">
    <source>
        <dbReference type="Pfam" id="PF26079"/>
    </source>
</evidence>
<dbReference type="RefSeq" id="WP_044836099.1">
    <property type="nucleotide sequence ID" value="NZ_CP059735.1"/>
</dbReference>
<dbReference type="InterPro" id="IPR058530">
    <property type="entry name" value="Baseplate_J-like_C"/>
</dbReference>
<gene>
    <name evidence="3" type="ORF">SG35_024460</name>
</gene>
<dbReference type="KEGG" id="tact:SG35_024460"/>